<gene>
    <name evidence="1" type="ORF">L1987_55104</name>
</gene>
<evidence type="ECO:0000313" key="1">
    <source>
        <dbReference type="EMBL" id="KAI3755308.1"/>
    </source>
</evidence>
<comment type="caution">
    <text evidence="1">The sequence shown here is derived from an EMBL/GenBank/DDBJ whole genome shotgun (WGS) entry which is preliminary data.</text>
</comment>
<reference evidence="1 2" key="2">
    <citation type="journal article" date="2022" name="Mol. Ecol. Resour.">
        <title>The genomes of chicory, endive, great burdock and yacon provide insights into Asteraceae paleo-polyploidization history and plant inulin production.</title>
        <authorList>
            <person name="Fan W."/>
            <person name="Wang S."/>
            <person name="Wang H."/>
            <person name="Wang A."/>
            <person name="Jiang F."/>
            <person name="Liu H."/>
            <person name="Zhao H."/>
            <person name="Xu D."/>
            <person name="Zhang Y."/>
        </authorList>
    </citation>
    <scope>NUCLEOTIDE SEQUENCE [LARGE SCALE GENOMIC DNA]</scope>
    <source>
        <strain evidence="2">cv. Yunnan</strain>
        <tissue evidence="1">Leaves</tissue>
    </source>
</reference>
<sequence>MANLRSLHMSNNRLAGPIPKSLGSLSSLQVLDLSHNLLTGHIPTFIGKLTKLDLSYNPLNGSIPESFTRLEDLTQLVLNNNMLTGFIPSSIGRLVSLQEFSVSSNLLNGNIPISVGQLTKLQSLGLSENSLKGVVSKAHFVNLLMLKHMDLSSNNNLTFNVSRAWMPPFQLVTLDLSSSKIEDGFPQWLRMQRRLVRLSLSNASISGPLPEWFRKMPISPFLKLSHNKLSGPLTNLPDVETVTDVAYQFSRAFLLQNDLFNKSILQSFCKSKNIYAIQLSGNRLTGKIPNCLGDLQKLGVLILSKNALSGVIPISLRNCSSLKWLS</sequence>
<reference evidence="2" key="1">
    <citation type="journal article" date="2022" name="Mol. Ecol. Resour.">
        <title>The genomes of chicory, endive, great burdock and yacon provide insights into Asteraceae palaeo-polyploidization history and plant inulin production.</title>
        <authorList>
            <person name="Fan W."/>
            <person name="Wang S."/>
            <person name="Wang H."/>
            <person name="Wang A."/>
            <person name="Jiang F."/>
            <person name="Liu H."/>
            <person name="Zhao H."/>
            <person name="Xu D."/>
            <person name="Zhang Y."/>
        </authorList>
    </citation>
    <scope>NUCLEOTIDE SEQUENCE [LARGE SCALE GENOMIC DNA]</scope>
    <source>
        <strain evidence="2">cv. Yunnan</strain>
    </source>
</reference>
<protein>
    <submittedName>
        <fullName evidence="1">Uncharacterized protein</fullName>
    </submittedName>
</protein>
<dbReference type="Proteomes" id="UP001056120">
    <property type="component" value="Linkage Group LG18"/>
</dbReference>
<accession>A0ACB9E9P7</accession>
<proteinExistence type="predicted"/>
<name>A0ACB9E9P7_9ASTR</name>
<evidence type="ECO:0000313" key="2">
    <source>
        <dbReference type="Proteomes" id="UP001056120"/>
    </source>
</evidence>
<dbReference type="EMBL" id="CM042035">
    <property type="protein sequence ID" value="KAI3755308.1"/>
    <property type="molecule type" value="Genomic_DNA"/>
</dbReference>
<keyword evidence="2" id="KW-1185">Reference proteome</keyword>
<organism evidence="1 2">
    <name type="scientific">Smallanthus sonchifolius</name>
    <dbReference type="NCBI Taxonomy" id="185202"/>
    <lineage>
        <taxon>Eukaryota</taxon>
        <taxon>Viridiplantae</taxon>
        <taxon>Streptophyta</taxon>
        <taxon>Embryophyta</taxon>
        <taxon>Tracheophyta</taxon>
        <taxon>Spermatophyta</taxon>
        <taxon>Magnoliopsida</taxon>
        <taxon>eudicotyledons</taxon>
        <taxon>Gunneridae</taxon>
        <taxon>Pentapetalae</taxon>
        <taxon>asterids</taxon>
        <taxon>campanulids</taxon>
        <taxon>Asterales</taxon>
        <taxon>Asteraceae</taxon>
        <taxon>Asteroideae</taxon>
        <taxon>Heliantheae alliance</taxon>
        <taxon>Millerieae</taxon>
        <taxon>Smallanthus</taxon>
    </lineage>
</organism>